<comment type="caution">
    <text evidence="3">The sequence shown here is derived from an EMBL/GenBank/DDBJ whole genome shotgun (WGS) entry which is preliminary data.</text>
</comment>
<keyword evidence="2" id="KW-1133">Transmembrane helix</keyword>
<gene>
    <name evidence="3" type="ORF">A2Z67_01875</name>
</gene>
<dbReference type="EMBL" id="MGFQ01000036">
    <property type="protein sequence ID" value="OGM08778.1"/>
    <property type="molecule type" value="Genomic_DNA"/>
</dbReference>
<feature type="transmembrane region" description="Helical" evidence="2">
    <location>
        <begin position="79"/>
        <end position="96"/>
    </location>
</feature>
<dbReference type="Proteomes" id="UP000176939">
    <property type="component" value="Unassembled WGS sequence"/>
</dbReference>
<sequence>MSKKRRTKKEKINPKRNITISWKPSTSEAENSSFEANVKRQLSKVENETPLVNKAKKIAIITDNNDSLASVKKDLGKSLVFAILIIASEVVIYLIWN</sequence>
<evidence type="ECO:0000256" key="2">
    <source>
        <dbReference type="SAM" id="Phobius"/>
    </source>
</evidence>
<accession>A0A1F7X322</accession>
<reference evidence="3 4" key="1">
    <citation type="journal article" date="2016" name="Nat. Commun.">
        <title>Thousands of microbial genomes shed light on interconnected biogeochemical processes in an aquifer system.</title>
        <authorList>
            <person name="Anantharaman K."/>
            <person name="Brown C.T."/>
            <person name="Hug L.A."/>
            <person name="Sharon I."/>
            <person name="Castelle C.J."/>
            <person name="Probst A.J."/>
            <person name="Thomas B.C."/>
            <person name="Singh A."/>
            <person name="Wilkins M.J."/>
            <person name="Karaoz U."/>
            <person name="Brodie E.L."/>
            <person name="Williams K.H."/>
            <person name="Hubbard S.S."/>
            <person name="Banfield J.F."/>
        </authorList>
    </citation>
    <scope>NUCLEOTIDE SEQUENCE [LARGE SCALE GENOMIC DNA]</scope>
</reference>
<feature type="region of interest" description="Disordered" evidence="1">
    <location>
        <begin position="1"/>
        <end position="33"/>
    </location>
</feature>
<feature type="compositionally biased region" description="Polar residues" evidence="1">
    <location>
        <begin position="16"/>
        <end position="33"/>
    </location>
</feature>
<keyword evidence="2" id="KW-0812">Transmembrane</keyword>
<evidence type="ECO:0000256" key="1">
    <source>
        <dbReference type="SAM" id="MobiDB-lite"/>
    </source>
</evidence>
<name>A0A1F7X322_9BACT</name>
<dbReference type="AlphaFoldDB" id="A0A1F7X322"/>
<evidence type="ECO:0000313" key="3">
    <source>
        <dbReference type="EMBL" id="OGM08778.1"/>
    </source>
</evidence>
<proteinExistence type="predicted"/>
<protein>
    <submittedName>
        <fullName evidence="3">Uncharacterized protein</fullName>
    </submittedName>
</protein>
<evidence type="ECO:0000313" key="4">
    <source>
        <dbReference type="Proteomes" id="UP000176939"/>
    </source>
</evidence>
<organism evidence="3 4">
    <name type="scientific">Candidatus Woesebacteria bacterium RBG_13_36_22</name>
    <dbReference type="NCBI Taxonomy" id="1802478"/>
    <lineage>
        <taxon>Bacteria</taxon>
        <taxon>Candidatus Woeseibacteriota</taxon>
    </lineage>
</organism>
<keyword evidence="2" id="KW-0472">Membrane</keyword>